<evidence type="ECO:0000313" key="2">
    <source>
        <dbReference type="EMBL" id="KLT40737.1"/>
    </source>
</evidence>
<dbReference type="AlphaFoldDB" id="A0A0J0XI98"/>
<sequence length="383" mass="42002">MTVDDSTDANGVKAATFKGSRTMEVTESGTSSEANGSNTESHSSSHSFQNSGCDCSDHKCKCASVTRHLIKTFLPVLSEEREAELRGWTMNDETWSCVPYSDAPAITIVNSLHSFQSNEVCNEVLPVNAFMKVLNTLNHHVMALPSRFFSHLTYTTDLSHHGIGDDIARIVIPTHRFGAWIGVLIETHDQRACIFDPCATLTAEDLEEIKGRLSVFDVKEHYVIMPKRPIHIRYSVVAVCTGLEMLARAGWAPVAHRVLGKLSEIIGSGGDLSATLDGLTEEKMHADDHITKEEVKLATKLSRLTVDPASNAIASQFANRVAWSLATCELNAPMWKCGCIQKTNEATTQKDTSSDEGSSDKENAAPPQPDYTVEEPALKKRKE</sequence>
<dbReference type="RefSeq" id="XP_018277228.1">
    <property type="nucleotide sequence ID" value="XM_018419526.1"/>
</dbReference>
<reference evidence="2 3" key="1">
    <citation type="submission" date="2015-03" db="EMBL/GenBank/DDBJ databases">
        <title>Genomics and transcriptomics of the oil-accumulating basidiomycete yeast T. oleaginosus allow insights into substrate utilization and the diverse evolutionary trajectories of mating systems in fungi.</title>
        <authorList>
            <consortium name="DOE Joint Genome Institute"/>
            <person name="Kourist R."/>
            <person name="Kracht O."/>
            <person name="Bracharz F."/>
            <person name="Lipzen A."/>
            <person name="Nolan M."/>
            <person name="Ohm R."/>
            <person name="Grigoriev I."/>
            <person name="Sun S."/>
            <person name="Heitman J."/>
            <person name="Bruck T."/>
            <person name="Nowrousian M."/>
        </authorList>
    </citation>
    <scope>NUCLEOTIDE SEQUENCE [LARGE SCALE GENOMIC DNA]</scope>
    <source>
        <strain evidence="2 3">IBC0246</strain>
    </source>
</reference>
<dbReference type="GeneID" id="28980129"/>
<proteinExistence type="predicted"/>
<protein>
    <submittedName>
        <fullName evidence="2">Uncharacterized protein</fullName>
    </submittedName>
</protein>
<organism evidence="2 3">
    <name type="scientific">Cutaneotrichosporon oleaginosum</name>
    <dbReference type="NCBI Taxonomy" id="879819"/>
    <lineage>
        <taxon>Eukaryota</taxon>
        <taxon>Fungi</taxon>
        <taxon>Dikarya</taxon>
        <taxon>Basidiomycota</taxon>
        <taxon>Agaricomycotina</taxon>
        <taxon>Tremellomycetes</taxon>
        <taxon>Trichosporonales</taxon>
        <taxon>Trichosporonaceae</taxon>
        <taxon>Cutaneotrichosporon</taxon>
    </lineage>
</organism>
<evidence type="ECO:0000313" key="3">
    <source>
        <dbReference type="Proteomes" id="UP000053611"/>
    </source>
</evidence>
<gene>
    <name evidence="2" type="ORF">CC85DRAFT_141875</name>
</gene>
<feature type="compositionally biased region" description="Polar residues" evidence="1">
    <location>
        <begin position="23"/>
        <end position="40"/>
    </location>
</feature>
<feature type="region of interest" description="Disordered" evidence="1">
    <location>
        <begin position="1"/>
        <end position="43"/>
    </location>
</feature>
<name>A0A0J0XI98_9TREE</name>
<evidence type="ECO:0000256" key="1">
    <source>
        <dbReference type="SAM" id="MobiDB-lite"/>
    </source>
</evidence>
<dbReference type="Proteomes" id="UP000053611">
    <property type="component" value="Unassembled WGS sequence"/>
</dbReference>
<keyword evidence="3" id="KW-1185">Reference proteome</keyword>
<feature type="region of interest" description="Disordered" evidence="1">
    <location>
        <begin position="345"/>
        <end position="383"/>
    </location>
</feature>
<accession>A0A0J0XI98</accession>
<dbReference type="EMBL" id="KQ087229">
    <property type="protein sequence ID" value="KLT40737.1"/>
    <property type="molecule type" value="Genomic_DNA"/>
</dbReference>